<dbReference type="RefSeq" id="WP_036451264.1">
    <property type="nucleotide sequence ID" value="NZ_AWQU01000035.1"/>
</dbReference>
<organism evidence="10 11">
    <name type="scientific">Malacoplasma iowae DK-CPA</name>
    <dbReference type="NCBI Taxonomy" id="1394179"/>
    <lineage>
        <taxon>Bacteria</taxon>
        <taxon>Bacillati</taxon>
        <taxon>Mycoplasmatota</taxon>
        <taxon>Mycoplasmoidales</taxon>
        <taxon>Mycoplasmoidaceae</taxon>
        <taxon>Malacoplasma</taxon>
    </lineage>
</organism>
<evidence type="ECO:0000256" key="8">
    <source>
        <dbReference type="ARBA" id="ARBA00023136"/>
    </source>
</evidence>
<evidence type="ECO:0000313" key="11">
    <source>
        <dbReference type="Proteomes" id="UP000028523"/>
    </source>
</evidence>
<feature type="transmembrane region" description="Helical" evidence="9">
    <location>
        <begin position="425"/>
        <end position="450"/>
    </location>
</feature>
<dbReference type="HAMAP" id="MF_00275">
    <property type="entry name" value="KdpA"/>
    <property type="match status" value="1"/>
</dbReference>
<dbReference type="GO" id="GO:0005886">
    <property type="term" value="C:plasma membrane"/>
    <property type="evidence" value="ECO:0007669"/>
    <property type="project" value="UniProtKB-SubCell"/>
</dbReference>
<keyword evidence="8 9" id="KW-0472">Membrane</keyword>
<dbReference type="Proteomes" id="UP000028523">
    <property type="component" value="Unassembled WGS sequence"/>
</dbReference>
<dbReference type="PANTHER" id="PTHR30607:SF2">
    <property type="entry name" value="POTASSIUM-TRANSPORTING ATPASE POTASSIUM-BINDING SUBUNIT"/>
    <property type="match status" value="1"/>
</dbReference>
<dbReference type="Pfam" id="PF03814">
    <property type="entry name" value="KdpA"/>
    <property type="match status" value="1"/>
</dbReference>
<feature type="transmembrane region" description="Helical" evidence="9">
    <location>
        <begin position="296"/>
        <end position="315"/>
    </location>
</feature>
<evidence type="ECO:0000313" key="10">
    <source>
        <dbReference type="EMBL" id="KFB07976.1"/>
    </source>
</evidence>
<keyword evidence="4 9" id="KW-0812">Transmembrane</keyword>
<feature type="transmembrane region" description="Helical" evidence="9">
    <location>
        <begin position="147"/>
        <end position="164"/>
    </location>
</feature>
<gene>
    <name evidence="9 10" type="primary">kdpA</name>
    <name evidence="10" type="ORF">P271_843</name>
</gene>
<keyword evidence="5 9" id="KW-0630">Potassium</keyword>
<dbReference type="EMBL" id="AWQU01000035">
    <property type="protein sequence ID" value="KFB07976.1"/>
    <property type="molecule type" value="Genomic_DNA"/>
</dbReference>
<dbReference type="PIRSF" id="PIRSF001294">
    <property type="entry name" value="K_ATPaseA"/>
    <property type="match status" value="1"/>
</dbReference>
<evidence type="ECO:0000256" key="7">
    <source>
        <dbReference type="ARBA" id="ARBA00023065"/>
    </source>
</evidence>
<reference evidence="10 11" key="1">
    <citation type="journal article" date="2014" name="PLoS ONE">
        <title>Reduction of Hydrogen Peroxide Accumulation and Toxicity by a Catalase from Mycoplasma iowae.</title>
        <authorList>
            <person name="Pritchard R.E."/>
            <person name="Prassinos A.J."/>
            <person name="Osborne J.D."/>
            <person name="Raviv Z."/>
            <person name="Balish M.F."/>
        </authorList>
    </citation>
    <scope>NUCLEOTIDE SEQUENCE [LARGE SCALE GENOMIC DNA]</scope>
    <source>
        <strain evidence="10 11">DK-CPA</strain>
    </source>
</reference>
<evidence type="ECO:0000256" key="9">
    <source>
        <dbReference type="HAMAP-Rule" id="MF_00275"/>
    </source>
</evidence>
<comment type="subunit">
    <text evidence="9">The system is composed of three essential subunits: KdpA, KdpB and KdpC.</text>
</comment>
<evidence type="ECO:0000256" key="2">
    <source>
        <dbReference type="ARBA" id="ARBA00022475"/>
    </source>
</evidence>
<protein>
    <recommendedName>
        <fullName evidence="9">Potassium-transporting ATPase potassium-binding subunit</fullName>
    </recommendedName>
    <alternativeName>
        <fullName evidence="9">ATP phosphohydrolase [potassium-transporting] A chain</fullName>
    </alternativeName>
    <alternativeName>
        <fullName evidence="9">Potassium-binding and translocating subunit A</fullName>
    </alternativeName>
    <alternativeName>
        <fullName evidence="9">Potassium-translocating ATPase A chain</fullName>
    </alternativeName>
</protein>
<comment type="similarity">
    <text evidence="9">Belongs to the KdpA family.</text>
</comment>
<feature type="transmembrane region" description="Helical" evidence="9">
    <location>
        <begin position="486"/>
        <end position="511"/>
    </location>
</feature>
<sequence>MLYGYIQTFGSFIFFLSISLFLGYFLGKYIYNYIYLDKKIKFLSKIIDPITNTILKLSGTNANVSMKPKTYLFHLLAFSFIGFILLFLLLINQGYLFLNPNGVKNLRWDTALNAAFSFVTNTNWQSYRGETDLSYLSQTLGLTTQNFLSAGVGICVLFVLIRGFTNVQNKLVGNFYLDLVKTIIYLLLPLSIVGAIILISQGVPQTYGPNQTITTLLGNTNQTIYLGPVASQIIIKELGSNGGGFFGANAAHPFENPNAFTNMIQSISMLLIPISLCYTFGFAVKDKKQGSMMLKAMTFLFVISLILYSSAEFGYKTTIGENTYIGNLYGKDSRFNIGDTAFWSVSTTATSNGSTNSNLSYGTPLGTLVLIFLMQLGEIVYGGVGSGLYGMISFVLLTIFISGLMIGKTPEYLSKKIDSFDMKMVCLMVLPAPVLSVLGTAITTLSPTLYGQTANSPYGFTSILYAFTSMANNNGSSMSIFNSNTIYVNLFGGIIMAVCRFVPICAVILMAGNLGYKKLIASSNNSLKTNNGIFASLLVGVILVVGALSFFPSWIIGPISGQIDQNLWI</sequence>
<dbReference type="PANTHER" id="PTHR30607">
    <property type="entry name" value="POTASSIUM-TRANSPORTING ATPASE A CHAIN"/>
    <property type="match status" value="1"/>
</dbReference>
<evidence type="ECO:0000256" key="4">
    <source>
        <dbReference type="ARBA" id="ARBA00022692"/>
    </source>
</evidence>
<feature type="transmembrane region" description="Helical" evidence="9">
    <location>
        <begin position="263"/>
        <end position="284"/>
    </location>
</feature>
<name>A0A084U4U0_MALIO</name>
<feature type="transmembrane region" description="Helical" evidence="9">
    <location>
        <begin position="176"/>
        <end position="199"/>
    </location>
</feature>
<keyword evidence="6 9" id="KW-1133">Transmembrane helix</keyword>
<proteinExistence type="inferred from homology"/>
<accession>A0A084U4U0</accession>
<comment type="subcellular location">
    <subcellularLocation>
        <location evidence="9">Cell membrane</location>
        <topology evidence="9">Multi-pass membrane protein</topology>
    </subcellularLocation>
</comment>
<dbReference type="NCBIfam" id="TIGR00680">
    <property type="entry name" value="kdpA"/>
    <property type="match status" value="1"/>
</dbReference>
<keyword evidence="7 9" id="KW-0406">Ion transport</keyword>
<feature type="transmembrane region" description="Helical" evidence="9">
    <location>
        <begin position="379"/>
        <end position="404"/>
    </location>
</feature>
<comment type="caution">
    <text evidence="10">The sequence shown here is derived from an EMBL/GenBank/DDBJ whole genome shotgun (WGS) entry which is preliminary data.</text>
</comment>
<evidence type="ECO:0000256" key="1">
    <source>
        <dbReference type="ARBA" id="ARBA00022448"/>
    </source>
</evidence>
<evidence type="ECO:0000256" key="6">
    <source>
        <dbReference type="ARBA" id="ARBA00022989"/>
    </source>
</evidence>
<evidence type="ECO:0000256" key="3">
    <source>
        <dbReference type="ARBA" id="ARBA00022538"/>
    </source>
</evidence>
<dbReference type="InterPro" id="IPR004623">
    <property type="entry name" value="KdpA"/>
</dbReference>
<keyword evidence="2 9" id="KW-1003">Cell membrane</keyword>
<keyword evidence="3 9" id="KW-0633">Potassium transport</keyword>
<feature type="transmembrane region" description="Helical" evidence="9">
    <location>
        <begin position="71"/>
        <end position="91"/>
    </location>
</feature>
<dbReference type="AlphaFoldDB" id="A0A084U4U0"/>
<keyword evidence="1 9" id="KW-0813">Transport</keyword>
<comment type="function">
    <text evidence="9">Part of the high-affinity ATP-driven potassium transport (or Kdp) system, which catalyzes the hydrolysis of ATP coupled with the electrogenic transport of potassium into the cytoplasm. This subunit binds the extracellular potassium ions and delivers the ions to the membrane domain of KdpB through an intramembrane tunnel.</text>
</comment>
<feature type="transmembrane region" description="Helical" evidence="9">
    <location>
        <begin position="532"/>
        <end position="556"/>
    </location>
</feature>
<dbReference type="GO" id="GO:0008556">
    <property type="term" value="F:P-type potassium transmembrane transporter activity"/>
    <property type="evidence" value="ECO:0007669"/>
    <property type="project" value="InterPro"/>
</dbReference>
<feature type="transmembrane region" description="Helical" evidence="9">
    <location>
        <begin position="12"/>
        <end position="31"/>
    </location>
</feature>
<evidence type="ECO:0000256" key="5">
    <source>
        <dbReference type="ARBA" id="ARBA00022958"/>
    </source>
</evidence>
<dbReference type="GO" id="GO:0030955">
    <property type="term" value="F:potassium ion binding"/>
    <property type="evidence" value="ECO:0007669"/>
    <property type="project" value="UniProtKB-UniRule"/>
</dbReference>
<keyword evidence="11" id="KW-1185">Reference proteome</keyword>